<protein>
    <recommendedName>
        <fullName evidence="4">Zinc ribbon domain-containing protein</fullName>
    </recommendedName>
</protein>
<proteinExistence type="predicted"/>
<evidence type="ECO:0000313" key="2">
    <source>
        <dbReference type="EMBL" id="UTI65640.1"/>
    </source>
</evidence>
<name>A0ABY5DYF3_9ACTN</name>
<evidence type="ECO:0000256" key="1">
    <source>
        <dbReference type="SAM" id="Coils"/>
    </source>
</evidence>
<accession>A0ABY5DYF3</accession>
<gene>
    <name evidence="2" type="ORF">NBH00_05365</name>
</gene>
<evidence type="ECO:0000313" key="3">
    <source>
        <dbReference type="Proteomes" id="UP001056035"/>
    </source>
</evidence>
<organism evidence="2 3">
    <name type="scientific">Paraconexibacter antarcticus</name>
    <dbReference type="NCBI Taxonomy" id="2949664"/>
    <lineage>
        <taxon>Bacteria</taxon>
        <taxon>Bacillati</taxon>
        <taxon>Actinomycetota</taxon>
        <taxon>Thermoleophilia</taxon>
        <taxon>Solirubrobacterales</taxon>
        <taxon>Paraconexibacteraceae</taxon>
        <taxon>Paraconexibacter</taxon>
    </lineage>
</organism>
<sequence>MTSMMVDLENVEVALRVERRKVKALQKELEQRQLQHVKAADIEEVFLYWRQVLRGDSGRVKLGTKRRKVISARLDDGHTVQDIKDAIDGATIDAFVGANGVRHDDIELICRDEVKLEGFIARGKAARERKAQESLPSRVATLRVALEVLSGGARIDDHGNARFKCPCCRAYWDDPMYRPLLFTDDDVSCKECGAEVEQIYTTTKELA</sequence>
<dbReference type="Proteomes" id="UP001056035">
    <property type="component" value="Chromosome"/>
</dbReference>
<keyword evidence="1" id="KW-0175">Coiled coil</keyword>
<feature type="coiled-coil region" evidence="1">
    <location>
        <begin position="8"/>
        <end position="35"/>
    </location>
</feature>
<dbReference type="EMBL" id="CP098502">
    <property type="protein sequence ID" value="UTI65640.1"/>
    <property type="molecule type" value="Genomic_DNA"/>
</dbReference>
<reference evidence="2 3" key="1">
    <citation type="submission" date="2022-06" db="EMBL/GenBank/DDBJ databases">
        <title>Paraconexibacter antarcticus.</title>
        <authorList>
            <person name="Kim C.S."/>
        </authorList>
    </citation>
    <scope>NUCLEOTIDE SEQUENCE [LARGE SCALE GENOMIC DNA]</scope>
    <source>
        <strain evidence="2 3">02-257</strain>
    </source>
</reference>
<evidence type="ECO:0008006" key="4">
    <source>
        <dbReference type="Google" id="ProtNLM"/>
    </source>
</evidence>
<keyword evidence="3" id="KW-1185">Reference proteome</keyword>
<dbReference type="RefSeq" id="WP_254572319.1">
    <property type="nucleotide sequence ID" value="NZ_CP098502.1"/>
</dbReference>